<dbReference type="PANTHER" id="PTHR34688:SF2">
    <property type="entry name" value="CYTOCHROME C6, CHLOROPLASTIC"/>
    <property type="match status" value="1"/>
</dbReference>
<feature type="compositionally biased region" description="Acidic residues" evidence="10">
    <location>
        <begin position="53"/>
        <end position="99"/>
    </location>
</feature>
<sequence length="226" mass="23639">MKKLLSLVVVTVCVLTLTYGCGGATTATVPPETTPAPTAAVTETVESPAEPTEVAEEETTPAEPTEVAEEETTPAEPTEVAEEETTPAEPTEVAEEETTPAETTEVAVAPEPVAPAEPEAVAEEETTPAEPVEVAAAIDPAALAKSAQVFAGNCASCHAGGKNLINAQKTLKKDALEKYGMYSKDKIVYQITNGKPPMPAFKGRLKPDVITALADYVLYQADNGWQ</sequence>
<evidence type="ECO:0000256" key="1">
    <source>
        <dbReference type="ARBA" id="ARBA00004518"/>
    </source>
</evidence>
<dbReference type="SUPFAM" id="SSF46626">
    <property type="entry name" value="Cytochrome c"/>
    <property type="match status" value="1"/>
</dbReference>
<feature type="domain" description="Cytochrome c" evidence="12">
    <location>
        <begin position="141"/>
        <end position="221"/>
    </location>
</feature>
<reference evidence="13" key="2">
    <citation type="submission" date="2022-10" db="EMBL/GenBank/DDBJ databases">
        <authorList>
            <person name="Ngo T.-E."/>
        </authorList>
    </citation>
    <scope>NUCLEOTIDE SEQUENCE</scope>
    <source>
        <strain evidence="13">JHB</strain>
    </source>
</reference>
<evidence type="ECO:0000313" key="13">
    <source>
        <dbReference type="EMBL" id="WAN70011.1"/>
    </source>
</evidence>
<keyword evidence="5 9" id="KW-0479">Metal-binding</keyword>
<dbReference type="InterPro" id="IPR023655">
    <property type="entry name" value="Cyt_C6"/>
</dbReference>
<dbReference type="PANTHER" id="PTHR34688">
    <property type="entry name" value="CYTOCHROME C6, CHLOROPLASTIC"/>
    <property type="match status" value="1"/>
</dbReference>
<protein>
    <submittedName>
        <fullName evidence="13">C-type cytochrome</fullName>
    </submittedName>
</protein>
<feature type="chain" id="PRO_5040248190" evidence="11">
    <location>
        <begin position="27"/>
        <end position="226"/>
    </location>
</feature>
<dbReference type="InterPro" id="IPR036909">
    <property type="entry name" value="Cyt_c-like_dom_sf"/>
</dbReference>
<name>A0A9Q9UWL4_MOOP1</name>
<evidence type="ECO:0000256" key="6">
    <source>
        <dbReference type="ARBA" id="ARBA00022982"/>
    </source>
</evidence>
<keyword evidence="7 9" id="KW-0408">Iron</keyword>
<keyword evidence="6" id="KW-0249">Electron transport</keyword>
<evidence type="ECO:0000256" key="10">
    <source>
        <dbReference type="SAM" id="MobiDB-lite"/>
    </source>
</evidence>
<dbReference type="EMBL" id="CP017708">
    <property type="protein sequence ID" value="WAN70011.1"/>
    <property type="molecule type" value="Genomic_DNA"/>
</dbReference>
<evidence type="ECO:0000256" key="5">
    <source>
        <dbReference type="ARBA" id="ARBA00022723"/>
    </source>
</evidence>
<keyword evidence="8" id="KW-0793">Thylakoid</keyword>
<dbReference type="Gene3D" id="1.10.760.10">
    <property type="entry name" value="Cytochrome c-like domain"/>
    <property type="match status" value="1"/>
</dbReference>
<dbReference type="GO" id="GO:0015979">
    <property type="term" value="P:photosynthesis"/>
    <property type="evidence" value="ECO:0007669"/>
    <property type="project" value="UniProtKB-KW"/>
</dbReference>
<dbReference type="GO" id="GO:0020037">
    <property type="term" value="F:heme binding"/>
    <property type="evidence" value="ECO:0007669"/>
    <property type="project" value="InterPro"/>
</dbReference>
<reference evidence="13" key="1">
    <citation type="journal article" date="2017" name="Proc. Natl. Acad. Sci. U.S.A.">
        <title>Comparative genomics uncovers the prolific and distinctive metabolic potential of the cyanobacterial genus Moorea.</title>
        <authorList>
            <person name="Leao T."/>
            <person name="Castelao G."/>
            <person name="Korobeynikov A."/>
            <person name="Monroe E.A."/>
            <person name="Podell S."/>
            <person name="Glukhov E."/>
            <person name="Allen E.E."/>
            <person name="Gerwick W.H."/>
            <person name="Gerwick L."/>
        </authorList>
    </citation>
    <scope>NUCLEOTIDE SEQUENCE</scope>
    <source>
        <strain evidence="13">JHB</strain>
    </source>
</reference>
<dbReference type="Pfam" id="PF13442">
    <property type="entry name" value="Cytochrome_CBB3"/>
    <property type="match status" value="1"/>
</dbReference>
<dbReference type="PROSITE" id="PS51007">
    <property type="entry name" value="CYTC"/>
    <property type="match status" value="1"/>
</dbReference>
<keyword evidence="3" id="KW-0813">Transport</keyword>
<feature type="signal peptide" evidence="11">
    <location>
        <begin position="1"/>
        <end position="26"/>
    </location>
</feature>
<dbReference type="GO" id="GO:0031979">
    <property type="term" value="C:plasma membrane-derived thylakoid lumen"/>
    <property type="evidence" value="ECO:0007669"/>
    <property type="project" value="UniProtKB-SubCell"/>
</dbReference>
<evidence type="ECO:0000256" key="7">
    <source>
        <dbReference type="ARBA" id="ARBA00023004"/>
    </source>
</evidence>
<dbReference type="InterPro" id="IPR009056">
    <property type="entry name" value="Cyt_c-like_dom"/>
</dbReference>
<organism evidence="13">
    <name type="scientific">Moorena producens (strain JHB)</name>
    <dbReference type="NCBI Taxonomy" id="1454205"/>
    <lineage>
        <taxon>Bacteria</taxon>
        <taxon>Bacillati</taxon>
        <taxon>Cyanobacteriota</taxon>
        <taxon>Cyanophyceae</taxon>
        <taxon>Coleofasciculales</taxon>
        <taxon>Coleofasciculaceae</taxon>
        <taxon>Moorena</taxon>
    </lineage>
</organism>
<evidence type="ECO:0000259" key="12">
    <source>
        <dbReference type="PROSITE" id="PS51007"/>
    </source>
</evidence>
<evidence type="ECO:0000256" key="11">
    <source>
        <dbReference type="SAM" id="SignalP"/>
    </source>
</evidence>
<dbReference type="InterPro" id="IPR008168">
    <property type="entry name" value="Cyt_C_IC"/>
</dbReference>
<dbReference type="PRINTS" id="PR00605">
    <property type="entry name" value="CYTCHROMECIC"/>
</dbReference>
<dbReference type="Proteomes" id="UP000176944">
    <property type="component" value="Chromosome"/>
</dbReference>
<evidence type="ECO:0000256" key="9">
    <source>
        <dbReference type="PROSITE-ProRule" id="PRU00433"/>
    </source>
</evidence>
<keyword evidence="11" id="KW-0732">Signal</keyword>
<feature type="compositionally biased region" description="Low complexity" evidence="10">
    <location>
        <begin position="22"/>
        <end position="52"/>
    </location>
</feature>
<comment type="subcellular location">
    <subcellularLocation>
        <location evidence="1">Cellular thylakoid lumen</location>
    </subcellularLocation>
</comment>
<evidence type="ECO:0000256" key="4">
    <source>
        <dbReference type="ARBA" id="ARBA00022617"/>
    </source>
</evidence>
<comment type="similarity">
    <text evidence="2">Belongs to the cytochrome c family. PetJ subfamily.</text>
</comment>
<keyword evidence="4 9" id="KW-0349">Heme</keyword>
<feature type="compositionally biased region" description="Low complexity" evidence="10">
    <location>
        <begin position="100"/>
        <end position="119"/>
    </location>
</feature>
<proteinExistence type="inferred from homology"/>
<dbReference type="GO" id="GO:0009055">
    <property type="term" value="F:electron transfer activity"/>
    <property type="evidence" value="ECO:0007669"/>
    <property type="project" value="InterPro"/>
</dbReference>
<feature type="region of interest" description="Disordered" evidence="10">
    <location>
        <begin position="22"/>
        <end position="129"/>
    </location>
</feature>
<dbReference type="PROSITE" id="PS51257">
    <property type="entry name" value="PROKAR_LIPOPROTEIN"/>
    <property type="match status" value="1"/>
</dbReference>
<accession>A0A9Q9UWL4</accession>
<evidence type="ECO:0000256" key="3">
    <source>
        <dbReference type="ARBA" id="ARBA00022448"/>
    </source>
</evidence>
<dbReference type="AlphaFoldDB" id="A0A9Q9UWL4"/>
<evidence type="ECO:0000256" key="8">
    <source>
        <dbReference type="ARBA" id="ARBA00023078"/>
    </source>
</evidence>
<evidence type="ECO:0000256" key="2">
    <source>
        <dbReference type="ARBA" id="ARBA00009650"/>
    </source>
</evidence>
<dbReference type="GO" id="GO:0005506">
    <property type="term" value="F:iron ion binding"/>
    <property type="evidence" value="ECO:0007669"/>
    <property type="project" value="InterPro"/>
</dbReference>
<gene>
    <name evidence="13" type="ORF">BJP36_38745</name>
</gene>